<evidence type="ECO:0000313" key="2">
    <source>
        <dbReference type="Proteomes" id="UP000015523"/>
    </source>
</evidence>
<evidence type="ECO:0000313" key="1">
    <source>
        <dbReference type="EMBL" id="EQB31429.1"/>
    </source>
</evidence>
<accession>T0K4C1</accession>
<keyword evidence="2" id="KW-1185">Reference proteome</keyword>
<protein>
    <submittedName>
        <fullName evidence="1">Uncharacterized protein</fullName>
    </submittedName>
</protein>
<name>T0K4C1_9SPHN</name>
<proteinExistence type="predicted"/>
<gene>
    <name evidence="1" type="ORF">M529_14875</name>
</gene>
<comment type="caution">
    <text evidence="1">The sequence shown here is derived from an EMBL/GenBank/DDBJ whole genome shotgun (WGS) entry which is preliminary data.</text>
</comment>
<dbReference type="STRING" id="1346791.M529_14875"/>
<dbReference type="EMBL" id="AUWY01000101">
    <property type="protein sequence ID" value="EQB31429.1"/>
    <property type="molecule type" value="Genomic_DNA"/>
</dbReference>
<reference evidence="1 2" key="1">
    <citation type="journal article" date="2013" name="Genome Announc.">
        <title>Draft Genome Sequence of Sphingobium ummariense Strain RL-3, a Hexachlorocyclohexane-Degrading Bacterium.</title>
        <authorList>
            <person name="Kohli P."/>
            <person name="Dua A."/>
            <person name="Sangwan N."/>
            <person name="Oldach P."/>
            <person name="Khurana J.P."/>
            <person name="Lal R."/>
        </authorList>
    </citation>
    <scope>NUCLEOTIDE SEQUENCE [LARGE SCALE GENOMIC DNA]</scope>
    <source>
        <strain evidence="1 2">RL-3</strain>
    </source>
</reference>
<dbReference type="AlphaFoldDB" id="T0K4C1"/>
<organism evidence="1 2">
    <name type="scientific">Sphingobium ummariense RL-3</name>
    <dbReference type="NCBI Taxonomy" id="1346791"/>
    <lineage>
        <taxon>Bacteria</taxon>
        <taxon>Pseudomonadati</taxon>
        <taxon>Pseudomonadota</taxon>
        <taxon>Alphaproteobacteria</taxon>
        <taxon>Sphingomonadales</taxon>
        <taxon>Sphingomonadaceae</taxon>
        <taxon>Sphingobium</taxon>
    </lineage>
</organism>
<dbReference type="Proteomes" id="UP000015523">
    <property type="component" value="Unassembled WGS sequence"/>
</dbReference>
<sequence length="75" mass="7691">MIGRVVAAGTSAISTGEAPSDVIIQAAPTDWISPPKLDARLASQIARKIGMEKGDGAVGESVPVTNAFKLNMVGR</sequence>